<dbReference type="PANTHER" id="PTHR23077:SF9">
    <property type="entry name" value="PEROXISOMAL ATPASE PEX6"/>
    <property type="match status" value="1"/>
</dbReference>
<evidence type="ECO:0000256" key="4">
    <source>
        <dbReference type="ARBA" id="ARBA00022741"/>
    </source>
</evidence>
<dbReference type="PANTHER" id="PTHR23077">
    <property type="entry name" value="AAA-FAMILY ATPASE"/>
    <property type="match status" value="1"/>
</dbReference>
<dbReference type="GO" id="GO:0005778">
    <property type="term" value="C:peroxisomal membrane"/>
    <property type="evidence" value="ECO:0007669"/>
    <property type="project" value="TreeGrafter"/>
</dbReference>
<evidence type="ECO:0000259" key="11">
    <source>
        <dbReference type="SMART" id="SM00382"/>
    </source>
</evidence>
<dbReference type="Pfam" id="PF00004">
    <property type="entry name" value="AAA"/>
    <property type="match status" value="2"/>
</dbReference>
<dbReference type="GO" id="GO:0016887">
    <property type="term" value="F:ATP hydrolysis activity"/>
    <property type="evidence" value="ECO:0007669"/>
    <property type="project" value="InterPro"/>
</dbReference>
<dbReference type="Gene3D" id="1.10.8.60">
    <property type="match status" value="2"/>
</dbReference>
<dbReference type="Gene3D" id="3.40.50.300">
    <property type="entry name" value="P-loop containing nucleotide triphosphate hydrolases"/>
    <property type="match status" value="2"/>
</dbReference>
<dbReference type="InterPro" id="IPR027417">
    <property type="entry name" value="P-loop_NTPase"/>
</dbReference>
<evidence type="ECO:0000313" key="13">
    <source>
        <dbReference type="EMBL" id="SSX20967.1"/>
    </source>
</evidence>
<evidence type="ECO:0000256" key="6">
    <source>
        <dbReference type="ARBA" id="ARBA00022840"/>
    </source>
</evidence>
<dbReference type="EMBL" id="UFQS01000155">
    <property type="protein sequence ID" value="SSX00587.1"/>
    <property type="molecule type" value="Genomic_DNA"/>
</dbReference>
<comment type="similarity">
    <text evidence="2">Belongs to the AAA ATPase family.</text>
</comment>
<dbReference type="GO" id="GO:0005524">
    <property type="term" value="F:ATP binding"/>
    <property type="evidence" value="ECO:0007669"/>
    <property type="project" value="UniProtKB-KW"/>
</dbReference>
<dbReference type="FunFam" id="3.40.50.300:FF:000109">
    <property type="entry name" value="Peroxisomal biogenesis factor 6"/>
    <property type="match status" value="1"/>
</dbReference>
<gene>
    <name evidence="13" type="primary">CSON003178</name>
</gene>
<feature type="domain" description="AAA+ ATPase" evidence="11">
    <location>
        <begin position="621"/>
        <end position="761"/>
    </location>
</feature>
<dbReference type="InterPro" id="IPR050168">
    <property type="entry name" value="AAA_ATPase_domain"/>
</dbReference>
<keyword evidence="7" id="KW-0472">Membrane</keyword>
<evidence type="ECO:0000256" key="3">
    <source>
        <dbReference type="ARBA" id="ARBA00022593"/>
    </source>
</evidence>
<reference evidence="12" key="1">
    <citation type="submission" date="2018-04" db="EMBL/GenBank/DDBJ databases">
        <authorList>
            <person name="Go L.Y."/>
            <person name="Mitchell J.A."/>
        </authorList>
    </citation>
    <scope>NUCLEOTIDE SEQUENCE</scope>
    <source>
        <tissue evidence="12">Whole organism</tissue>
    </source>
</reference>
<evidence type="ECO:0000256" key="10">
    <source>
        <dbReference type="ARBA" id="ARBA00048778"/>
    </source>
</evidence>
<evidence type="ECO:0000256" key="2">
    <source>
        <dbReference type="ARBA" id="ARBA00006914"/>
    </source>
</evidence>
<dbReference type="GO" id="GO:0016558">
    <property type="term" value="P:protein import into peroxisome matrix"/>
    <property type="evidence" value="ECO:0007669"/>
    <property type="project" value="TreeGrafter"/>
</dbReference>
<evidence type="ECO:0000256" key="5">
    <source>
        <dbReference type="ARBA" id="ARBA00022801"/>
    </source>
</evidence>
<dbReference type="SUPFAM" id="SSF52540">
    <property type="entry name" value="P-loop containing nucleoside triphosphate hydrolases"/>
    <property type="match status" value="2"/>
</dbReference>
<dbReference type="InterPro" id="IPR003959">
    <property type="entry name" value="ATPase_AAA_core"/>
</dbReference>
<dbReference type="SMART" id="SM00382">
    <property type="entry name" value="AAA"/>
    <property type="match status" value="1"/>
</dbReference>
<name>A0A336LXA6_CULSO</name>
<accession>A0A336LXA6</accession>
<organism evidence="13">
    <name type="scientific">Culicoides sonorensis</name>
    <name type="common">Biting midge</name>
    <dbReference type="NCBI Taxonomy" id="179676"/>
    <lineage>
        <taxon>Eukaryota</taxon>
        <taxon>Metazoa</taxon>
        <taxon>Ecdysozoa</taxon>
        <taxon>Arthropoda</taxon>
        <taxon>Hexapoda</taxon>
        <taxon>Insecta</taxon>
        <taxon>Pterygota</taxon>
        <taxon>Neoptera</taxon>
        <taxon>Endopterygota</taxon>
        <taxon>Diptera</taxon>
        <taxon>Nematocera</taxon>
        <taxon>Chironomoidea</taxon>
        <taxon>Ceratopogonidae</taxon>
        <taxon>Ceratopogoninae</taxon>
        <taxon>Culicoides</taxon>
        <taxon>Monoculicoides</taxon>
    </lineage>
</organism>
<keyword evidence="3" id="KW-0962">Peroxisome biogenesis</keyword>
<dbReference type="GO" id="GO:0005829">
    <property type="term" value="C:cytosol"/>
    <property type="evidence" value="ECO:0007669"/>
    <property type="project" value="TreeGrafter"/>
</dbReference>
<evidence type="ECO:0000256" key="7">
    <source>
        <dbReference type="ARBA" id="ARBA00023136"/>
    </source>
</evidence>
<reference evidence="13" key="2">
    <citation type="submission" date="2018-07" db="EMBL/GenBank/DDBJ databases">
        <authorList>
            <person name="Quirk P.G."/>
            <person name="Krulwich T.A."/>
        </authorList>
    </citation>
    <scope>NUCLEOTIDE SEQUENCE</scope>
</reference>
<dbReference type="AlphaFoldDB" id="A0A336LXA6"/>
<evidence type="ECO:0000256" key="9">
    <source>
        <dbReference type="ARBA" id="ARBA00034920"/>
    </source>
</evidence>
<comment type="subcellular location">
    <subcellularLocation>
        <location evidence="1">Membrane</location>
    </subcellularLocation>
</comment>
<evidence type="ECO:0000313" key="12">
    <source>
        <dbReference type="EMBL" id="SSX00587.1"/>
    </source>
</evidence>
<dbReference type="InterPro" id="IPR003960">
    <property type="entry name" value="ATPase_AAA_CS"/>
</dbReference>
<protein>
    <recommendedName>
        <fullName evidence="8">Peroxisomal ATPase PEX6</fullName>
    </recommendedName>
    <alternativeName>
        <fullName evidence="9">Peroxin-6</fullName>
    </alternativeName>
</protein>
<evidence type="ECO:0000256" key="1">
    <source>
        <dbReference type="ARBA" id="ARBA00004370"/>
    </source>
</evidence>
<dbReference type="InterPro" id="IPR003593">
    <property type="entry name" value="AAA+_ATPase"/>
</dbReference>
<dbReference type="VEuPathDB" id="VectorBase:CSON003178"/>
<keyword evidence="4" id="KW-0547">Nucleotide-binding</keyword>
<comment type="catalytic activity">
    <reaction evidence="10">
        <text>ATP + H2O = ADP + phosphate + H(+)</text>
        <dbReference type="Rhea" id="RHEA:13065"/>
        <dbReference type="ChEBI" id="CHEBI:15377"/>
        <dbReference type="ChEBI" id="CHEBI:15378"/>
        <dbReference type="ChEBI" id="CHEBI:30616"/>
        <dbReference type="ChEBI" id="CHEBI:43474"/>
        <dbReference type="ChEBI" id="CHEBI:456216"/>
    </reaction>
    <physiologicalReaction direction="left-to-right" evidence="10">
        <dbReference type="Rhea" id="RHEA:13066"/>
    </physiologicalReaction>
</comment>
<dbReference type="EMBL" id="UFQT01000155">
    <property type="protein sequence ID" value="SSX20967.1"/>
    <property type="molecule type" value="Genomic_DNA"/>
</dbReference>
<sequence>MSKNFKSIATEPENIKNRSPFPTLSQFKLSFSCPFNFQNKKISCNFRRTLPLNHNNSKMKLQKNISLISYICKILSIKDDYSMFPYFIIYKVIGEFLQKLSRKSCTFRVYLERNDKNLSYTKSDVSTEHCIFVNSKVWKYYCNSEDDSWIQVEIRSQSENDNRGRFRSSPLIYQLIPVDDLHPISACFTTAKGYNELYHTLPSRHLYVSFRKCDFIPQPMKNASIAIISYHELSNSDADFIIGRYFETPRFLHNHQAYEIELEQDLLGSWYYAEYFMSFSKLKKLIFCVTHLENKNGKTESAGIVMKNLTTLHQVPSDHRRIPRKVYQSIDFPLGLKSYVGQLVASIEPFLNKSYVEDYTTQPIFLVEGSRGSGQEVIVAATAERLGFSINYVDCVELMTSLAAQTESKLSNIMLKSTSHHSLIICFENFEVFGASERNNQADLRLIMAFETMLDQFFAKNKSSIIVACSNNLITQWKLRSLFLETVTIKGLSKAERLQTLIWLFEKKENLGYDRSDTLEFLHQAVEKTNGLNFGDLQTLVDNFLIDHMKKEGSSQDVIPFALDAFEKESDELFKSCKENTLSIPKVEWSEIGGLADLKTEIQNSIKLPIKHKHLMGKYMKRSGILLHGPPGTGKTLIAKAVATEHQINFLSVQGPELLNMYVGQSEENVRAVFANAKANSPCVVFLDELDSLAPNRGNSADSGGVMDRVVSQLLAELDAILADPNCQIFILGATNRPDLIDPALLRPGRFDKLLYVGAFTKQEEKIAVLETVTAPFQLGKEVALAELSKTLKAEITGAEVYALCSNAWLSAVRKTVTKTKDAKAKLNLTKEGVSVETSDFQEAMKALGLGKKV</sequence>
<proteinExistence type="inferred from homology"/>
<keyword evidence="6" id="KW-0067">ATP-binding</keyword>
<evidence type="ECO:0000256" key="8">
    <source>
        <dbReference type="ARBA" id="ARBA00034811"/>
    </source>
</evidence>
<dbReference type="PROSITE" id="PS00674">
    <property type="entry name" value="AAA"/>
    <property type="match status" value="1"/>
</dbReference>
<keyword evidence="5" id="KW-0378">Hydrolase</keyword>